<dbReference type="Gene3D" id="3.30.1340.30">
    <property type="match status" value="3"/>
</dbReference>
<keyword evidence="4" id="KW-1185">Reference proteome</keyword>
<dbReference type="InterPro" id="IPR051686">
    <property type="entry name" value="Lipoprotein_DolP"/>
</dbReference>
<dbReference type="RefSeq" id="WP_263540704.1">
    <property type="nucleotide sequence ID" value="NZ_JAOVZO020000020.1"/>
</dbReference>
<dbReference type="PROSITE" id="PS50914">
    <property type="entry name" value="BON"/>
    <property type="match status" value="3"/>
</dbReference>
<feature type="domain" description="BON" evidence="2">
    <location>
        <begin position="215"/>
        <end position="283"/>
    </location>
</feature>
<dbReference type="InterPro" id="IPR014004">
    <property type="entry name" value="Transpt-assoc_nodulatn_dom_bac"/>
</dbReference>
<accession>A0A9X3YPF1</accession>
<name>A0A9X3YPF1_9GAMM</name>
<evidence type="ECO:0000259" key="2">
    <source>
        <dbReference type="PROSITE" id="PS50914"/>
    </source>
</evidence>
<dbReference type="InterPro" id="IPR007055">
    <property type="entry name" value="BON_dom"/>
</dbReference>
<protein>
    <submittedName>
        <fullName evidence="3">BON domain-containing protein</fullName>
    </submittedName>
</protein>
<feature type="domain" description="BON" evidence="2">
    <location>
        <begin position="40"/>
        <end position="108"/>
    </location>
</feature>
<evidence type="ECO:0000313" key="3">
    <source>
        <dbReference type="EMBL" id="MDC8015514.1"/>
    </source>
</evidence>
<feature type="domain" description="BON" evidence="2">
    <location>
        <begin position="127"/>
        <end position="195"/>
    </location>
</feature>
<evidence type="ECO:0000313" key="4">
    <source>
        <dbReference type="Proteomes" id="UP001139971"/>
    </source>
</evidence>
<dbReference type="PANTHER" id="PTHR34606:SF15">
    <property type="entry name" value="BON DOMAIN-CONTAINING PROTEIN"/>
    <property type="match status" value="1"/>
</dbReference>
<dbReference type="EMBL" id="JAOVZO020000020">
    <property type="protein sequence ID" value="MDC8015514.1"/>
    <property type="molecule type" value="Genomic_DNA"/>
</dbReference>
<dbReference type="Proteomes" id="UP001139971">
    <property type="component" value="Unassembled WGS sequence"/>
</dbReference>
<evidence type="ECO:0000256" key="1">
    <source>
        <dbReference type="SAM" id="SignalP"/>
    </source>
</evidence>
<dbReference type="PANTHER" id="PTHR34606">
    <property type="entry name" value="BON DOMAIN-CONTAINING PROTEIN"/>
    <property type="match status" value="1"/>
</dbReference>
<reference evidence="3" key="1">
    <citation type="submission" date="2023-02" db="EMBL/GenBank/DDBJ databases">
        <title>Tahibacter soli sp. nov. isolated from soil.</title>
        <authorList>
            <person name="Baek J.H."/>
            <person name="Lee J.K."/>
            <person name="Choi D.G."/>
            <person name="Jeon C.O."/>
        </authorList>
    </citation>
    <scope>NUCLEOTIDE SEQUENCE</scope>
    <source>
        <strain evidence="3">BL</strain>
    </source>
</reference>
<dbReference type="AlphaFoldDB" id="A0A9X3YPF1"/>
<proteinExistence type="predicted"/>
<comment type="caution">
    <text evidence="3">The sequence shown here is derived from an EMBL/GenBank/DDBJ whole genome shotgun (WGS) entry which is preliminary data.</text>
</comment>
<organism evidence="3 4">
    <name type="scientific">Tahibacter soli</name>
    <dbReference type="NCBI Taxonomy" id="2983605"/>
    <lineage>
        <taxon>Bacteria</taxon>
        <taxon>Pseudomonadati</taxon>
        <taxon>Pseudomonadota</taxon>
        <taxon>Gammaproteobacteria</taxon>
        <taxon>Lysobacterales</taxon>
        <taxon>Rhodanobacteraceae</taxon>
        <taxon>Tahibacter</taxon>
    </lineage>
</organism>
<keyword evidence="1" id="KW-0732">Signal</keyword>
<gene>
    <name evidence="3" type="ORF">OD750_023560</name>
</gene>
<feature type="chain" id="PRO_5040923246" evidence="1">
    <location>
        <begin position="26"/>
        <end position="283"/>
    </location>
</feature>
<dbReference type="SMART" id="SM00749">
    <property type="entry name" value="BON"/>
    <property type="match status" value="3"/>
</dbReference>
<sequence length="283" mass="29800">MNKTLRTTILTGAVALALGSFNIGAAADPTSHEARSEKYSDARREAQIQTGLSMNPHLRNFDLAVAVDGNKAVLSGSVEDGIAKDLAEQIAQGADGIKHVDNRIVVDADYRRPVNGTGERSFGEKASDSTISASVKSRLLWNTHTDGLDIFVDVVNGKVTLTGTAGTAAEKDLAGRVAVSTQGVVGVINKIALTGRMDAATRAKAANARAEQPLSDSWITSKVNMSLMFTRGVESFHITVTTLDGVVSLNGVVDSTAERELAVRVTQDVRGVKKVEARGLTVG</sequence>
<feature type="signal peptide" evidence="1">
    <location>
        <begin position="1"/>
        <end position="25"/>
    </location>
</feature>
<dbReference type="Pfam" id="PF04972">
    <property type="entry name" value="BON"/>
    <property type="match status" value="3"/>
</dbReference>